<dbReference type="AlphaFoldDB" id="A0A6A0AMX5"/>
<evidence type="ECO:0000313" key="3">
    <source>
        <dbReference type="Proteomes" id="UP000485058"/>
    </source>
</evidence>
<keyword evidence="1" id="KW-1133">Transmembrane helix</keyword>
<protein>
    <submittedName>
        <fullName evidence="2">Uncharacterized protein</fullName>
    </submittedName>
</protein>
<proteinExistence type="predicted"/>
<gene>
    <name evidence="2" type="ORF">HaLaN_32976</name>
</gene>
<reference evidence="2 3" key="1">
    <citation type="submission" date="2020-02" db="EMBL/GenBank/DDBJ databases">
        <title>Draft genome sequence of Haematococcus lacustris strain NIES-144.</title>
        <authorList>
            <person name="Morimoto D."/>
            <person name="Nakagawa S."/>
            <person name="Yoshida T."/>
            <person name="Sawayama S."/>
        </authorList>
    </citation>
    <scope>NUCLEOTIDE SEQUENCE [LARGE SCALE GENOMIC DNA]</scope>
    <source>
        <strain evidence="2 3">NIES-144</strain>
    </source>
</reference>
<comment type="caution">
    <text evidence="2">The sequence shown here is derived from an EMBL/GenBank/DDBJ whole genome shotgun (WGS) entry which is preliminary data.</text>
</comment>
<accession>A0A6A0AMX5</accession>
<keyword evidence="3" id="KW-1185">Reference proteome</keyword>
<sequence>MAMSNAGFNAVSGHTFAICPIEAHWCGCRTSHTKPTKNLEYTSRTWALLRWLLNICSFLLPVTAALISVRRSAI</sequence>
<dbReference type="EMBL" id="BLLF01008994">
    <property type="protein sequence ID" value="GFH33581.1"/>
    <property type="molecule type" value="Genomic_DNA"/>
</dbReference>
<name>A0A6A0AMX5_HAELA</name>
<keyword evidence="1" id="KW-0812">Transmembrane</keyword>
<evidence type="ECO:0000256" key="1">
    <source>
        <dbReference type="SAM" id="Phobius"/>
    </source>
</evidence>
<dbReference type="Proteomes" id="UP000485058">
    <property type="component" value="Unassembled WGS sequence"/>
</dbReference>
<evidence type="ECO:0000313" key="2">
    <source>
        <dbReference type="EMBL" id="GFH33581.1"/>
    </source>
</evidence>
<organism evidence="2 3">
    <name type="scientific">Haematococcus lacustris</name>
    <name type="common">Green alga</name>
    <name type="synonym">Haematococcus pluvialis</name>
    <dbReference type="NCBI Taxonomy" id="44745"/>
    <lineage>
        <taxon>Eukaryota</taxon>
        <taxon>Viridiplantae</taxon>
        <taxon>Chlorophyta</taxon>
        <taxon>core chlorophytes</taxon>
        <taxon>Chlorophyceae</taxon>
        <taxon>CS clade</taxon>
        <taxon>Chlamydomonadales</taxon>
        <taxon>Haematococcaceae</taxon>
        <taxon>Haematococcus</taxon>
    </lineage>
</organism>
<keyword evidence="1" id="KW-0472">Membrane</keyword>
<feature type="transmembrane region" description="Helical" evidence="1">
    <location>
        <begin position="48"/>
        <end position="69"/>
    </location>
</feature>